<organism evidence="1 2">
    <name type="scientific">Flavobacterium noncentrifugens</name>
    <dbReference type="NCBI Taxonomy" id="1128970"/>
    <lineage>
        <taxon>Bacteria</taxon>
        <taxon>Pseudomonadati</taxon>
        <taxon>Bacteroidota</taxon>
        <taxon>Flavobacteriia</taxon>
        <taxon>Flavobacteriales</taxon>
        <taxon>Flavobacteriaceae</taxon>
        <taxon>Flavobacterium</taxon>
    </lineage>
</organism>
<protein>
    <submittedName>
        <fullName evidence="1">Uncharacterized protein</fullName>
    </submittedName>
</protein>
<dbReference type="AlphaFoldDB" id="A0A1G8YGK5"/>
<evidence type="ECO:0000313" key="2">
    <source>
        <dbReference type="Proteomes" id="UP000199580"/>
    </source>
</evidence>
<dbReference type="STRING" id="1128970.SAMN04487935_2325"/>
<dbReference type="Proteomes" id="UP000199580">
    <property type="component" value="Unassembled WGS sequence"/>
</dbReference>
<keyword evidence="2" id="KW-1185">Reference proteome</keyword>
<evidence type="ECO:0000313" key="1">
    <source>
        <dbReference type="EMBL" id="SDK01968.1"/>
    </source>
</evidence>
<name>A0A1G8YGK5_9FLAO</name>
<reference evidence="1 2" key="1">
    <citation type="submission" date="2016-10" db="EMBL/GenBank/DDBJ databases">
        <authorList>
            <person name="de Groot N.N."/>
        </authorList>
    </citation>
    <scope>NUCLEOTIDE SEQUENCE [LARGE SCALE GENOMIC DNA]</scope>
    <source>
        <strain evidence="1 2">CGMCC 1.10076</strain>
    </source>
</reference>
<proteinExistence type="predicted"/>
<sequence length="134" mass="14773">MAVPDVVKDSITKDGVKVEIDTAKVPTVGADSDAHGCKSSTGYTWSELKQKCIRIFEEGTKLSPYDSENQPAGMAAFVIFEENGNKAELFVPNQKSIILKRKSEGGQYVNGDWQLIPWKGYVLKKGKDILYTGQ</sequence>
<accession>A0A1G8YGK5</accession>
<dbReference type="EMBL" id="FNEZ01000003">
    <property type="protein sequence ID" value="SDK01968.1"/>
    <property type="molecule type" value="Genomic_DNA"/>
</dbReference>
<gene>
    <name evidence="1" type="ORF">SAMN04487935_2325</name>
</gene>